<keyword evidence="3" id="KW-0723">Serine/threonine-protein kinase</keyword>
<dbReference type="InterPro" id="IPR011009">
    <property type="entry name" value="Kinase-like_dom_sf"/>
</dbReference>
<dbReference type="Gene3D" id="3.30.200.20">
    <property type="entry name" value="Phosphorylase Kinase, domain 1"/>
    <property type="match status" value="1"/>
</dbReference>
<comment type="catalytic activity">
    <reaction evidence="11">
        <text>L-seryl-[protein] + ATP = O-phospho-L-seryl-[protein] + ADP + H(+)</text>
        <dbReference type="Rhea" id="RHEA:17989"/>
        <dbReference type="Rhea" id="RHEA-COMP:9863"/>
        <dbReference type="Rhea" id="RHEA-COMP:11604"/>
        <dbReference type="ChEBI" id="CHEBI:15378"/>
        <dbReference type="ChEBI" id="CHEBI:29999"/>
        <dbReference type="ChEBI" id="CHEBI:30616"/>
        <dbReference type="ChEBI" id="CHEBI:83421"/>
        <dbReference type="ChEBI" id="CHEBI:456216"/>
        <dbReference type="EC" id="2.7.11.1"/>
    </reaction>
</comment>
<sequence>MQDIDKEISQILGLEERREKDSKLYKVFSEVFDRTTINTLSYFHRRGKIEKLLGVISTGKEANVFKGIDADGNPIAVKIYRTYTTEFRRIWEYLAADPRIGYLPKDIRKLVFVWTRREFKNLQRAMKYAVRAPEPIAFSNNILIMEFIGDEYPAPRLKDIEKELDKGEFEELYAFAMESIEKLWKRGDMVHGDLSEYNILIWDKPVIIDWSQATVKRNRMALSLLYRDLGNIINYFAKKGVSVDDLDKKFRELTGD</sequence>
<proteinExistence type="inferred from homology"/>
<evidence type="ECO:0000259" key="12">
    <source>
        <dbReference type="PROSITE" id="PS50011"/>
    </source>
</evidence>
<evidence type="ECO:0000256" key="6">
    <source>
        <dbReference type="ARBA" id="ARBA00022741"/>
    </source>
</evidence>
<dbReference type="InterPro" id="IPR000719">
    <property type="entry name" value="Prot_kinase_dom"/>
</dbReference>
<reference evidence="13" key="1">
    <citation type="journal article" date="2020" name="mSystems">
        <title>Genome- and Community-Level Interaction Insights into Carbon Utilization and Element Cycling Functions of Hydrothermarchaeota in Hydrothermal Sediment.</title>
        <authorList>
            <person name="Zhou Z."/>
            <person name="Liu Y."/>
            <person name="Xu W."/>
            <person name="Pan J."/>
            <person name="Luo Z.H."/>
            <person name="Li M."/>
        </authorList>
    </citation>
    <scope>NUCLEOTIDE SEQUENCE [LARGE SCALE GENOMIC DNA]</scope>
    <source>
        <strain evidence="13">HyVt-151</strain>
    </source>
</reference>
<dbReference type="SMART" id="SM00090">
    <property type="entry name" value="RIO"/>
    <property type="match status" value="1"/>
</dbReference>
<dbReference type="InterPro" id="IPR018935">
    <property type="entry name" value="RIO_kinase_CS"/>
</dbReference>
<evidence type="ECO:0000256" key="3">
    <source>
        <dbReference type="ARBA" id="ARBA00022527"/>
    </source>
</evidence>
<evidence type="ECO:0000256" key="5">
    <source>
        <dbReference type="ARBA" id="ARBA00022723"/>
    </source>
</evidence>
<gene>
    <name evidence="13" type="ORF">ENF72_00405</name>
</gene>
<organism evidence="13">
    <name type="scientific">Thermococcus litoralis</name>
    <dbReference type="NCBI Taxonomy" id="2265"/>
    <lineage>
        <taxon>Archaea</taxon>
        <taxon>Methanobacteriati</taxon>
        <taxon>Methanobacteriota</taxon>
        <taxon>Thermococci</taxon>
        <taxon>Thermococcales</taxon>
        <taxon>Thermococcaceae</taxon>
        <taxon>Thermococcus</taxon>
    </lineage>
</organism>
<dbReference type="PANTHER" id="PTHR45723">
    <property type="entry name" value="SERINE/THREONINE-PROTEIN KINASE RIO1"/>
    <property type="match status" value="1"/>
</dbReference>
<dbReference type="InterPro" id="IPR051272">
    <property type="entry name" value="RIO-type_Ser/Thr_kinase"/>
</dbReference>
<dbReference type="PROSITE" id="PS00109">
    <property type="entry name" value="PROTEIN_KINASE_TYR"/>
    <property type="match status" value="1"/>
</dbReference>
<dbReference type="EMBL" id="DQYG01000020">
    <property type="protein sequence ID" value="HDD31075.1"/>
    <property type="molecule type" value="Genomic_DNA"/>
</dbReference>
<comment type="similarity">
    <text evidence="1">Belongs to the protein kinase superfamily. RIO-type Ser/Thr kinase family.</text>
</comment>
<keyword evidence="5" id="KW-0479">Metal-binding</keyword>
<dbReference type="Pfam" id="PF01163">
    <property type="entry name" value="RIO1"/>
    <property type="match status" value="1"/>
</dbReference>
<dbReference type="Gene3D" id="1.10.510.10">
    <property type="entry name" value="Transferase(Phosphotransferase) domain 1"/>
    <property type="match status" value="1"/>
</dbReference>
<dbReference type="CDD" id="cd05145">
    <property type="entry name" value="RIO1_like"/>
    <property type="match status" value="1"/>
</dbReference>
<dbReference type="Proteomes" id="UP000886210">
    <property type="component" value="Unassembled WGS sequence"/>
</dbReference>
<dbReference type="PROSITE" id="PS50011">
    <property type="entry name" value="PROTEIN_KINASE_DOM"/>
    <property type="match status" value="1"/>
</dbReference>
<evidence type="ECO:0000256" key="1">
    <source>
        <dbReference type="ARBA" id="ARBA00009196"/>
    </source>
</evidence>
<dbReference type="GO" id="GO:0005524">
    <property type="term" value="F:ATP binding"/>
    <property type="evidence" value="ECO:0007669"/>
    <property type="project" value="UniProtKB-KW"/>
</dbReference>
<keyword evidence="8" id="KW-0067">ATP-binding</keyword>
<evidence type="ECO:0000256" key="11">
    <source>
        <dbReference type="ARBA" id="ARBA00048679"/>
    </source>
</evidence>
<dbReference type="InterPro" id="IPR000687">
    <property type="entry name" value="RIO_kinase"/>
</dbReference>
<dbReference type="PROSITE" id="PS01245">
    <property type="entry name" value="RIO1"/>
    <property type="match status" value="1"/>
</dbReference>
<comment type="caution">
    <text evidence="13">The sequence shown here is derived from an EMBL/GenBank/DDBJ whole genome shotgun (WGS) entry which is preliminary data.</text>
</comment>
<evidence type="ECO:0000313" key="13">
    <source>
        <dbReference type="EMBL" id="HDD31075.1"/>
    </source>
</evidence>
<keyword evidence="6" id="KW-0547">Nucleotide-binding</keyword>
<evidence type="ECO:0000256" key="9">
    <source>
        <dbReference type="ARBA" id="ARBA00022842"/>
    </source>
</evidence>
<evidence type="ECO:0000256" key="10">
    <source>
        <dbReference type="ARBA" id="ARBA00047899"/>
    </source>
</evidence>
<feature type="domain" description="Protein kinase" evidence="12">
    <location>
        <begin position="50"/>
        <end position="256"/>
    </location>
</feature>
<dbReference type="InterPro" id="IPR018934">
    <property type="entry name" value="RIO_dom"/>
</dbReference>
<keyword evidence="7 13" id="KW-0418">Kinase</keyword>
<evidence type="ECO:0000256" key="8">
    <source>
        <dbReference type="ARBA" id="ARBA00022840"/>
    </source>
</evidence>
<dbReference type="EC" id="2.7.11.1" evidence="2"/>
<evidence type="ECO:0000256" key="2">
    <source>
        <dbReference type="ARBA" id="ARBA00012513"/>
    </source>
</evidence>
<accession>A0A7C0TYR0</accession>
<dbReference type="GO" id="GO:0004674">
    <property type="term" value="F:protein serine/threonine kinase activity"/>
    <property type="evidence" value="ECO:0007669"/>
    <property type="project" value="UniProtKB-KW"/>
</dbReference>
<dbReference type="GO" id="GO:0046872">
    <property type="term" value="F:metal ion binding"/>
    <property type="evidence" value="ECO:0007669"/>
    <property type="project" value="UniProtKB-KW"/>
</dbReference>
<name>A0A7C0TYR0_THELI</name>
<dbReference type="InterPro" id="IPR008266">
    <property type="entry name" value="Tyr_kinase_AS"/>
</dbReference>
<protein>
    <recommendedName>
        <fullName evidence="2">non-specific serine/threonine protein kinase</fullName>
        <ecNumber evidence="2">2.7.11.1</ecNumber>
    </recommendedName>
</protein>
<comment type="catalytic activity">
    <reaction evidence="10">
        <text>L-threonyl-[protein] + ATP = O-phospho-L-threonyl-[protein] + ADP + H(+)</text>
        <dbReference type="Rhea" id="RHEA:46608"/>
        <dbReference type="Rhea" id="RHEA-COMP:11060"/>
        <dbReference type="Rhea" id="RHEA-COMP:11605"/>
        <dbReference type="ChEBI" id="CHEBI:15378"/>
        <dbReference type="ChEBI" id="CHEBI:30013"/>
        <dbReference type="ChEBI" id="CHEBI:30616"/>
        <dbReference type="ChEBI" id="CHEBI:61977"/>
        <dbReference type="ChEBI" id="CHEBI:456216"/>
        <dbReference type="EC" id="2.7.11.1"/>
    </reaction>
</comment>
<keyword evidence="9" id="KW-0460">Magnesium</keyword>
<evidence type="ECO:0000256" key="7">
    <source>
        <dbReference type="ARBA" id="ARBA00022777"/>
    </source>
</evidence>
<dbReference type="AlphaFoldDB" id="A0A7C0TYR0"/>
<dbReference type="SUPFAM" id="SSF56112">
    <property type="entry name" value="Protein kinase-like (PK-like)"/>
    <property type="match status" value="1"/>
</dbReference>
<evidence type="ECO:0000256" key="4">
    <source>
        <dbReference type="ARBA" id="ARBA00022679"/>
    </source>
</evidence>
<keyword evidence="4" id="KW-0808">Transferase</keyword>